<keyword evidence="2" id="KW-1185">Reference proteome</keyword>
<organism evidence="1 2">
    <name type="scientific">Vitis vinifera</name>
    <name type="common">Grape</name>
    <dbReference type="NCBI Taxonomy" id="29760"/>
    <lineage>
        <taxon>Eukaryota</taxon>
        <taxon>Viridiplantae</taxon>
        <taxon>Streptophyta</taxon>
        <taxon>Embryophyta</taxon>
        <taxon>Tracheophyta</taxon>
        <taxon>Spermatophyta</taxon>
        <taxon>Magnoliopsida</taxon>
        <taxon>eudicotyledons</taxon>
        <taxon>Gunneridae</taxon>
        <taxon>Pentapetalae</taxon>
        <taxon>rosids</taxon>
        <taxon>Vitales</taxon>
        <taxon>Vitaceae</taxon>
        <taxon>Viteae</taxon>
        <taxon>Vitis</taxon>
    </lineage>
</organism>
<dbReference type="Proteomes" id="UP001227230">
    <property type="component" value="Chromosome 10"/>
</dbReference>
<sequence length="360" mass="39976">MAATPSSTAEISSSIETSSLLLSAAHIDIPSQVSSLAASSLTQVFKSLPPSTLAGPPSVISTTALPPFLTQVSTFFLFRIHFLLPLYLLHRILPIKLDSTNYLLWKDKFLPVLISNDLLGYVDGTFPCPPQYTCDAEGRYTPNPAYHAWIRTDQSVRSWLNATLTQEMLLDLRPTSPLLRDVWLALERRFVDQSTAKEIQLKYDMQHHKKGKSNPRVRPKPLIPSNRLGLSPDVVPLQSIAPRPMGSRVERIPIDFLSLGGTPLIPEVTELSSLPKRAEVAMFASLMPATERAFTYTTSHSEWGSLLWFNVGYLSKELIYDHPLVTPLLDSEGILSTSFHQAILPALKGGKHQIPCLPPY</sequence>
<accession>A0ABY9CQ07</accession>
<gene>
    <name evidence="1" type="ORF">VitviT2T_015783</name>
</gene>
<evidence type="ECO:0008006" key="3">
    <source>
        <dbReference type="Google" id="ProtNLM"/>
    </source>
</evidence>
<proteinExistence type="predicted"/>
<reference evidence="1 2" key="1">
    <citation type="journal article" date="2023" name="Hortic Res">
        <title>The complete reference genome for grapevine (Vitis vinifera L.) genetics and breeding.</title>
        <authorList>
            <person name="Shi X."/>
            <person name="Cao S."/>
            <person name="Wang X."/>
            <person name="Huang S."/>
            <person name="Wang Y."/>
            <person name="Liu Z."/>
            <person name="Liu W."/>
            <person name="Leng X."/>
            <person name="Peng Y."/>
            <person name="Wang N."/>
            <person name="Wang Y."/>
            <person name="Ma Z."/>
            <person name="Xu X."/>
            <person name="Zhang F."/>
            <person name="Xue H."/>
            <person name="Zhong H."/>
            <person name="Wang Y."/>
            <person name="Zhang K."/>
            <person name="Velt A."/>
            <person name="Avia K."/>
            <person name="Holtgrawe D."/>
            <person name="Grimplet J."/>
            <person name="Matus J.T."/>
            <person name="Ware D."/>
            <person name="Wu X."/>
            <person name="Wang H."/>
            <person name="Liu C."/>
            <person name="Fang Y."/>
            <person name="Rustenholz C."/>
            <person name="Cheng Z."/>
            <person name="Xiao H."/>
            <person name="Zhou Y."/>
        </authorList>
    </citation>
    <scope>NUCLEOTIDE SEQUENCE [LARGE SCALE GENOMIC DNA]</scope>
    <source>
        <strain evidence="2">cv. Pinot noir / PN40024</strain>
        <tissue evidence="1">Leaf</tissue>
    </source>
</reference>
<name>A0ABY9CQ07_VITVI</name>
<evidence type="ECO:0000313" key="1">
    <source>
        <dbReference type="EMBL" id="WJZ97154.1"/>
    </source>
</evidence>
<dbReference type="EMBL" id="CP126657">
    <property type="protein sequence ID" value="WJZ97154.1"/>
    <property type="molecule type" value="Genomic_DNA"/>
</dbReference>
<protein>
    <recommendedName>
        <fullName evidence="3">Retrotransposon Copia-like N-terminal domain-containing protein</fullName>
    </recommendedName>
</protein>
<dbReference type="PANTHER" id="PTHR47481">
    <property type="match status" value="1"/>
</dbReference>
<evidence type="ECO:0000313" key="2">
    <source>
        <dbReference type="Proteomes" id="UP001227230"/>
    </source>
</evidence>
<dbReference type="PANTHER" id="PTHR47481:SF22">
    <property type="entry name" value="RETROTRANSPOSON GAG DOMAIN-CONTAINING PROTEIN"/>
    <property type="match status" value="1"/>
</dbReference>